<organism evidence="18 19">
    <name type="scientific">Subdoligranulum variabile</name>
    <dbReference type="NCBI Taxonomy" id="214851"/>
    <lineage>
        <taxon>Bacteria</taxon>
        <taxon>Bacillati</taxon>
        <taxon>Bacillota</taxon>
        <taxon>Clostridia</taxon>
        <taxon>Eubacteriales</taxon>
        <taxon>Oscillospiraceae</taxon>
        <taxon>Subdoligranulum</taxon>
    </lineage>
</organism>
<dbReference type="GO" id="GO:0004478">
    <property type="term" value="F:methionine adenosyltransferase activity"/>
    <property type="evidence" value="ECO:0007669"/>
    <property type="project" value="UniProtKB-UniRule"/>
</dbReference>
<dbReference type="PIRSF" id="PIRSF000497">
    <property type="entry name" value="MAT"/>
    <property type="match status" value="1"/>
</dbReference>
<evidence type="ECO:0000256" key="7">
    <source>
        <dbReference type="ARBA" id="ARBA00022679"/>
    </source>
</evidence>
<dbReference type="InterPro" id="IPR022629">
    <property type="entry name" value="S-AdoMet_synt_central"/>
</dbReference>
<dbReference type="NCBIfam" id="TIGR01034">
    <property type="entry name" value="metK"/>
    <property type="match status" value="1"/>
</dbReference>
<dbReference type="Pfam" id="PF00438">
    <property type="entry name" value="S-AdoMet_synt_N"/>
    <property type="match status" value="1"/>
</dbReference>
<evidence type="ECO:0000256" key="3">
    <source>
        <dbReference type="ARBA" id="ARBA00005224"/>
    </source>
</evidence>
<dbReference type="InterPro" id="IPR022628">
    <property type="entry name" value="S-AdoMet_synt_N"/>
</dbReference>
<evidence type="ECO:0000256" key="10">
    <source>
        <dbReference type="ARBA" id="ARBA00022840"/>
    </source>
</evidence>
<dbReference type="AlphaFoldDB" id="A0A921IM73"/>
<keyword evidence="12" id="KW-0630">Potassium</keyword>
<keyword evidence="6" id="KW-0554">One-carbon metabolism</keyword>
<dbReference type="InterPro" id="IPR022636">
    <property type="entry name" value="S-AdoMet_synthetase_sfam"/>
</dbReference>
<evidence type="ECO:0000256" key="5">
    <source>
        <dbReference type="ARBA" id="ARBA00012828"/>
    </source>
</evidence>
<evidence type="ECO:0000256" key="13">
    <source>
        <dbReference type="NCBIfam" id="TIGR01034"/>
    </source>
</evidence>
<evidence type="ECO:0000256" key="6">
    <source>
        <dbReference type="ARBA" id="ARBA00022563"/>
    </source>
</evidence>
<evidence type="ECO:0000256" key="2">
    <source>
        <dbReference type="ARBA" id="ARBA00001958"/>
    </source>
</evidence>
<sequence>MRTFYSAESVTEGHPDKLCDLIADNVLDACLVGDPASRVACEVMATRGHIIVAGEITTEANPDVFNIARDVLHSVGYDPKGFQIDCYLHPQSPDIAGAVEVPADSPEDDEAIGAGDQGVVIGYACNETPELMPMPVVIAQRLTSLLTLARMTDAVHGIGPDGKAMVVVEYEDDKPVRVNQILLSVQHEAGVHIEEIQADIFAQIILPALKGMPADDQMEVILNPSGSFVVGGPEADTGLTGRKLMVDTYGPFVSQGGGALSGKDPTKIDRTAAYMARYIAKNLVAAGIAERCRVALTYAIGMAKPMAVTVDTFGTGTYCEDDCLAAAVRHVFDLTPAGMIETLQLQQPMYARTAVGGHFGREDFPWERVDKIGLLLATID</sequence>
<dbReference type="InterPro" id="IPR022631">
    <property type="entry name" value="ADOMET_SYNTHASE_CS"/>
</dbReference>
<accession>A0A921IM73</accession>
<comment type="similarity">
    <text evidence="4 14">Belongs to the AdoMet synthase family.</text>
</comment>
<keyword evidence="11" id="KW-0460">Magnesium</keyword>
<evidence type="ECO:0000259" key="16">
    <source>
        <dbReference type="Pfam" id="PF02772"/>
    </source>
</evidence>
<evidence type="ECO:0000256" key="8">
    <source>
        <dbReference type="ARBA" id="ARBA00022723"/>
    </source>
</evidence>
<keyword evidence="10" id="KW-0067">ATP-binding</keyword>
<gene>
    <name evidence="18" type="primary">metK</name>
    <name evidence="18" type="ORF">K8V20_10815</name>
</gene>
<dbReference type="Gene3D" id="3.30.300.10">
    <property type="match status" value="3"/>
</dbReference>
<dbReference type="SUPFAM" id="SSF55973">
    <property type="entry name" value="S-adenosylmethionine synthetase"/>
    <property type="match status" value="3"/>
</dbReference>
<evidence type="ECO:0000313" key="19">
    <source>
        <dbReference type="Proteomes" id="UP000782880"/>
    </source>
</evidence>
<dbReference type="CDD" id="cd18079">
    <property type="entry name" value="S-AdoMet_synt"/>
    <property type="match status" value="1"/>
</dbReference>
<dbReference type="PROSITE" id="PS00376">
    <property type="entry name" value="ADOMET_SYNTHASE_1"/>
    <property type="match status" value="1"/>
</dbReference>
<evidence type="ECO:0000256" key="1">
    <source>
        <dbReference type="ARBA" id="ARBA00001946"/>
    </source>
</evidence>
<evidence type="ECO:0000313" key="18">
    <source>
        <dbReference type="EMBL" id="HJG29118.1"/>
    </source>
</evidence>
<dbReference type="InterPro" id="IPR002133">
    <property type="entry name" value="S-AdoMet_synthetase"/>
</dbReference>
<dbReference type="GO" id="GO:0005524">
    <property type="term" value="F:ATP binding"/>
    <property type="evidence" value="ECO:0007669"/>
    <property type="project" value="UniProtKB-KW"/>
</dbReference>
<evidence type="ECO:0000256" key="4">
    <source>
        <dbReference type="ARBA" id="ARBA00009685"/>
    </source>
</evidence>
<keyword evidence="7 18" id="KW-0808">Transferase</keyword>
<dbReference type="Pfam" id="PF02772">
    <property type="entry name" value="S-AdoMet_synt_M"/>
    <property type="match status" value="1"/>
</dbReference>
<evidence type="ECO:0000259" key="17">
    <source>
        <dbReference type="Pfam" id="PF02773"/>
    </source>
</evidence>
<dbReference type="GO" id="GO:0046872">
    <property type="term" value="F:metal ion binding"/>
    <property type="evidence" value="ECO:0007669"/>
    <property type="project" value="UniProtKB-KW"/>
</dbReference>
<keyword evidence="8" id="KW-0479">Metal-binding</keyword>
<proteinExistence type="inferred from homology"/>
<dbReference type="EC" id="2.5.1.6" evidence="5 13"/>
<evidence type="ECO:0000256" key="12">
    <source>
        <dbReference type="ARBA" id="ARBA00022958"/>
    </source>
</evidence>
<comment type="pathway">
    <text evidence="3">Amino-acid biosynthesis; S-adenosyl-L-methionine biosynthesis; S-adenosyl-L-methionine from L-methionine: step 1/1.</text>
</comment>
<dbReference type="GO" id="GO:0006730">
    <property type="term" value="P:one-carbon metabolic process"/>
    <property type="evidence" value="ECO:0007669"/>
    <property type="project" value="UniProtKB-KW"/>
</dbReference>
<reference evidence="18" key="2">
    <citation type="submission" date="2021-09" db="EMBL/GenBank/DDBJ databases">
        <authorList>
            <person name="Gilroy R."/>
        </authorList>
    </citation>
    <scope>NUCLEOTIDE SEQUENCE</scope>
    <source>
        <strain evidence="18">ChiBcec21-2208</strain>
    </source>
</reference>
<dbReference type="InterPro" id="IPR022630">
    <property type="entry name" value="S-AdoMet_synt_C"/>
</dbReference>
<reference evidence="18" key="1">
    <citation type="journal article" date="2021" name="PeerJ">
        <title>Extensive microbial diversity within the chicken gut microbiome revealed by metagenomics and culture.</title>
        <authorList>
            <person name="Gilroy R."/>
            <person name="Ravi A."/>
            <person name="Getino M."/>
            <person name="Pursley I."/>
            <person name="Horton D.L."/>
            <person name="Alikhan N.F."/>
            <person name="Baker D."/>
            <person name="Gharbi K."/>
            <person name="Hall N."/>
            <person name="Watson M."/>
            <person name="Adriaenssens E.M."/>
            <person name="Foster-Nyarko E."/>
            <person name="Jarju S."/>
            <person name="Secka A."/>
            <person name="Antonio M."/>
            <person name="Oren A."/>
            <person name="Chaudhuri R.R."/>
            <person name="La Ragione R."/>
            <person name="Hildebrand F."/>
            <person name="Pallen M.J."/>
        </authorList>
    </citation>
    <scope>NUCLEOTIDE SEQUENCE</scope>
    <source>
        <strain evidence="18">ChiBcec21-2208</strain>
    </source>
</reference>
<evidence type="ECO:0000259" key="15">
    <source>
        <dbReference type="Pfam" id="PF00438"/>
    </source>
</evidence>
<name>A0A921IM73_9FIRM</name>
<dbReference type="EMBL" id="DYVE01000279">
    <property type="protein sequence ID" value="HJG29118.1"/>
    <property type="molecule type" value="Genomic_DNA"/>
</dbReference>
<dbReference type="PANTHER" id="PTHR11964">
    <property type="entry name" value="S-ADENOSYLMETHIONINE SYNTHETASE"/>
    <property type="match status" value="1"/>
</dbReference>
<evidence type="ECO:0000256" key="14">
    <source>
        <dbReference type="RuleBase" id="RU004462"/>
    </source>
</evidence>
<feature type="domain" description="S-adenosylmethionine synthetase C-terminal" evidence="17">
    <location>
        <begin position="230"/>
        <end position="368"/>
    </location>
</feature>
<comment type="caution">
    <text evidence="18">The sequence shown here is derived from an EMBL/GenBank/DDBJ whole genome shotgun (WGS) entry which is preliminary data.</text>
</comment>
<comment type="cofactor">
    <cofactor evidence="2">
        <name>K(+)</name>
        <dbReference type="ChEBI" id="CHEBI:29103"/>
    </cofactor>
</comment>
<keyword evidence="9" id="KW-0547">Nucleotide-binding</keyword>
<dbReference type="GO" id="GO:0006556">
    <property type="term" value="P:S-adenosylmethionine biosynthetic process"/>
    <property type="evidence" value="ECO:0007669"/>
    <property type="project" value="UniProtKB-UniRule"/>
</dbReference>
<dbReference type="Proteomes" id="UP000782880">
    <property type="component" value="Unassembled WGS sequence"/>
</dbReference>
<evidence type="ECO:0000256" key="9">
    <source>
        <dbReference type="ARBA" id="ARBA00022741"/>
    </source>
</evidence>
<comment type="cofactor">
    <cofactor evidence="1">
        <name>Mg(2+)</name>
        <dbReference type="ChEBI" id="CHEBI:18420"/>
    </cofactor>
</comment>
<evidence type="ECO:0000256" key="11">
    <source>
        <dbReference type="ARBA" id="ARBA00022842"/>
    </source>
</evidence>
<dbReference type="Pfam" id="PF02773">
    <property type="entry name" value="S-AdoMet_synt_C"/>
    <property type="match status" value="1"/>
</dbReference>
<feature type="domain" description="S-adenosylmethionine synthetase N-terminal" evidence="15">
    <location>
        <begin position="4"/>
        <end position="85"/>
    </location>
</feature>
<feature type="domain" description="S-adenosylmethionine synthetase central" evidence="16">
    <location>
        <begin position="112"/>
        <end position="228"/>
    </location>
</feature>
<protein>
    <recommendedName>
        <fullName evidence="5 13">Methionine adenosyltransferase</fullName>
        <ecNumber evidence="5 13">2.5.1.6</ecNumber>
    </recommendedName>
</protein>